<gene>
    <name evidence="8" type="ORF">EZ444_17910</name>
</gene>
<dbReference type="GO" id="GO:0009279">
    <property type="term" value="C:cell outer membrane"/>
    <property type="evidence" value="ECO:0007669"/>
    <property type="project" value="UniProtKB-SubCell"/>
</dbReference>
<accession>A0A4V2MJ73</accession>
<dbReference type="Proteomes" id="UP000291117">
    <property type="component" value="Unassembled WGS sequence"/>
</dbReference>
<dbReference type="InterPro" id="IPR012944">
    <property type="entry name" value="SusD_RagB_dom"/>
</dbReference>
<comment type="caution">
    <text evidence="8">The sequence shown here is derived from an EMBL/GenBank/DDBJ whole genome shotgun (WGS) entry which is preliminary data.</text>
</comment>
<dbReference type="Gene3D" id="1.25.40.390">
    <property type="match status" value="1"/>
</dbReference>
<evidence type="ECO:0000313" key="8">
    <source>
        <dbReference type="EMBL" id="TCC93136.1"/>
    </source>
</evidence>
<dbReference type="EMBL" id="SJSM01000012">
    <property type="protein sequence ID" value="TCC93136.1"/>
    <property type="molecule type" value="Genomic_DNA"/>
</dbReference>
<proteinExistence type="inferred from homology"/>
<feature type="domain" description="RagB/SusD" evidence="6">
    <location>
        <begin position="398"/>
        <end position="619"/>
    </location>
</feature>
<sequence>MKTNNFYTSALFVIGICALTFISGCKKDFLKPDPLSFYEPDITFSSRAGLEATTALLDRHLRTYWSHLNTRDISVPIGTEYMLSDVAVSAKTDDGNIFADVATRLTPTDGMFDNDVNMISFFWGETYNGIKYANTITSLIDNVPGLDQGTKREFLGRAYFHRSFRYLALCFQFKDVPLVTKILTAPKQNYKTTSREAILEMITADMEKAVAWVPEQSKMAYIGMINKGACRQLLTKCYLATGQWDKAIAQADTLINQSGYALMNNSFGTFDNPSPVNWPVTRNVIWDLHRPVNKAIAANKEAILVMPNREGTDATIRYKSMRNWGPMWNQAALKSPSGKVLLSVGKTDAKYRAENDINGTVGRGIAMIRPTYFAQFGLWSVNGQNDATDLRHNSAVGNWANMEMLKYNDPTDSFYGQNLRLYNVNTLLCTDTIRSWFNWPHYKIYIEDPVFLATPTSNRNDGGAADWYCYRLAETYLLRAEAQFYKGNVGAAVEDVNVVRRRAQCAQLYTTVNIGDIVNERARELYMEEWRHMELSRISYSLALSGKADEWGNTYNVNTLANNSYWYQRIQHYNDYYNKNKVSVRNRNYTIAPNNIYWPIPQTAINSNLYGKLRQNSGYSGYDGGIEMWTKWQDAVADEDTN</sequence>
<keyword evidence="5" id="KW-0998">Cell outer membrane</keyword>
<keyword evidence="4" id="KW-0472">Membrane</keyword>
<dbReference type="InterPro" id="IPR011990">
    <property type="entry name" value="TPR-like_helical_dom_sf"/>
</dbReference>
<comment type="subcellular location">
    <subcellularLocation>
        <location evidence="1">Cell outer membrane</location>
    </subcellularLocation>
</comment>
<evidence type="ECO:0000313" key="9">
    <source>
        <dbReference type="Proteomes" id="UP000291117"/>
    </source>
</evidence>
<name>A0A4V2MJ73_9SPHI</name>
<dbReference type="OrthoDB" id="5694214at2"/>
<feature type="domain" description="SusD-like N-terminal" evidence="7">
    <location>
        <begin position="117"/>
        <end position="239"/>
    </location>
</feature>
<dbReference type="Pfam" id="PF07980">
    <property type="entry name" value="SusD_RagB"/>
    <property type="match status" value="1"/>
</dbReference>
<organism evidence="8 9">
    <name type="scientific">Pedobacter hiemivivus</name>
    <dbReference type="NCBI Taxonomy" id="2530454"/>
    <lineage>
        <taxon>Bacteria</taxon>
        <taxon>Pseudomonadati</taxon>
        <taxon>Bacteroidota</taxon>
        <taxon>Sphingobacteriia</taxon>
        <taxon>Sphingobacteriales</taxon>
        <taxon>Sphingobacteriaceae</taxon>
        <taxon>Pedobacter</taxon>
    </lineage>
</organism>
<dbReference type="RefSeq" id="WP_131610510.1">
    <property type="nucleotide sequence ID" value="NZ_SJSM01000012.1"/>
</dbReference>
<evidence type="ECO:0000256" key="4">
    <source>
        <dbReference type="ARBA" id="ARBA00023136"/>
    </source>
</evidence>
<evidence type="ECO:0000256" key="5">
    <source>
        <dbReference type="ARBA" id="ARBA00023237"/>
    </source>
</evidence>
<protein>
    <submittedName>
        <fullName evidence="8">RagB/SusD family nutrient uptake outer membrane protein</fullName>
    </submittedName>
</protein>
<comment type="similarity">
    <text evidence="2">Belongs to the SusD family.</text>
</comment>
<keyword evidence="3" id="KW-0732">Signal</keyword>
<evidence type="ECO:0000256" key="2">
    <source>
        <dbReference type="ARBA" id="ARBA00006275"/>
    </source>
</evidence>
<keyword evidence="9" id="KW-1185">Reference proteome</keyword>
<evidence type="ECO:0000256" key="1">
    <source>
        <dbReference type="ARBA" id="ARBA00004442"/>
    </source>
</evidence>
<dbReference type="InterPro" id="IPR033985">
    <property type="entry name" value="SusD-like_N"/>
</dbReference>
<dbReference type="Pfam" id="PF14322">
    <property type="entry name" value="SusD-like_3"/>
    <property type="match status" value="1"/>
</dbReference>
<evidence type="ECO:0000259" key="7">
    <source>
        <dbReference type="Pfam" id="PF14322"/>
    </source>
</evidence>
<dbReference type="SUPFAM" id="SSF48452">
    <property type="entry name" value="TPR-like"/>
    <property type="match status" value="1"/>
</dbReference>
<dbReference type="AlphaFoldDB" id="A0A4V2MJ73"/>
<evidence type="ECO:0000259" key="6">
    <source>
        <dbReference type="Pfam" id="PF07980"/>
    </source>
</evidence>
<dbReference type="PROSITE" id="PS51257">
    <property type="entry name" value="PROKAR_LIPOPROTEIN"/>
    <property type="match status" value="1"/>
</dbReference>
<reference evidence="8 9" key="1">
    <citation type="submission" date="2019-02" db="EMBL/GenBank/DDBJ databases">
        <title>Pedobacter sp. RP-3-8 sp. nov., isolated from Arctic soil.</title>
        <authorList>
            <person name="Dahal R.H."/>
        </authorList>
    </citation>
    <scope>NUCLEOTIDE SEQUENCE [LARGE SCALE GENOMIC DNA]</scope>
    <source>
        <strain evidence="8 9">RP-3-8</strain>
    </source>
</reference>
<evidence type="ECO:0000256" key="3">
    <source>
        <dbReference type="ARBA" id="ARBA00022729"/>
    </source>
</evidence>